<name>A0A2T7ULQ2_9RHOB</name>
<gene>
    <name evidence="1" type="ORF">DDE23_20335</name>
</gene>
<organism evidence="1 2">
    <name type="scientific">Pararhodobacter aggregans</name>
    <dbReference type="NCBI Taxonomy" id="404875"/>
    <lineage>
        <taxon>Bacteria</taxon>
        <taxon>Pseudomonadati</taxon>
        <taxon>Pseudomonadota</taxon>
        <taxon>Alphaproteobacteria</taxon>
        <taxon>Rhodobacterales</taxon>
        <taxon>Paracoccaceae</taxon>
        <taxon>Pararhodobacter</taxon>
    </lineage>
</organism>
<reference evidence="1 2" key="1">
    <citation type="journal article" date="2011" name="Syst. Appl. Microbiol.">
        <title>Defluviimonas denitrificans gen. nov., sp. nov., and Pararhodobacter aggregans gen. nov., sp. nov., non-phototrophic Rhodobacteraceae from the biofilter of a marine aquaculture.</title>
        <authorList>
            <person name="Foesel B.U."/>
            <person name="Drake H.L."/>
            <person name="Schramm A."/>
        </authorList>
    </citation>
    <scope>NUCLEOTIDE SEQUENCE [LARGE SCALE GENOMIC DNA]</scope>
    <source>
        <strain evidence="1 2">D1-19</strain>
    </source>
</reference>
<comment type="caution">
    <text evidence="1">The sequence shown here is derived from an EMBL/GenBank/DDBJ whole genome shotgun (WGS) entry which is preliminary data.</text>
</comment>
<dbReference type="EMBL" id="QDDR01000013">
    <property type="protein sequence ID" value="PVE45615.1"/>
    <property type="molecule type" value="Genomic_DNA"/>
</dbReference>
<sequence>MKVSLVGLAILTAFLFWFSDPRDGAGISASDGGSPQMQSYREQLHDEEERRRAALIHASVPERETLISLCLDNLQDEMVEQARTVWSVIGVVAPATSSEEGLASRNFRRIRLDRDQADVFVRDVAGRAFAIAAEGIQPPGIQFLVHEERAVPGFTTSPRFIVGYHCRFMDIGEVFLSRGVTISAN</sequence>
<evidence type="ECO:0000313" key="2">
    <source>
        <dbReference type="Proteomes" id="UP000244810"/>
    </source>
</evidence>
<dbReference type="AlphaFoldDB" id="A0A2T7ULQ2"/>
<keyword evidence="2" id="KW-1185">Reference proteome</keyword>
<evidence type="ECO:0000313" key="1">
    <source>
        <dbReference type="EMBL" id="PVE45615.1"/>
    </source>
</evidence>
<dbReference type="Proteomes" id="UP000244810">
    <property type="component" value="Unassembled WGS sequence"/>
</dbReference>
<protein>
    <submittedName>
        <fullName evidence="1">Uncharacterized protein</fullName>
    </submittedName>
</protein>
<proteinExistence type="predicted"/>
<accession>A0A2T7ULQ2</accession>